<dbReference type="Proteomes" id="UP001290455">
    <property type="component" value="Unassembled WGS sequence"/>
</dbReference>
<gene>
    <name evidence="4" type="ORF">SM124_17905</name>
</gene>
<dbReference type="InterPro" id="IPR000914">
    <property type="entry name" value="SBP_5_dom"/>
</dbReference>
<dbReference type="PANTHER" id="PTHR30290:SF72">
    <property type="entry name" value="HTH-TYPE TRANSCRIPTIONAL REGULATOR SGRR"/>
    <property type="match status" value="1"/>
</dbReference>
<accession>A0ABU5J2F2</accession>
<name>A0ABU5J2F2_9BACI</name>
<dbReference type="RefSeq" id="WP_322447883.1">
    <property type="nucleotide sequence ID" value="NZ_JAXOFX010000014.1"/>
</dbReference>
<dbReference type="PANTHER" id="PTHR30290">
    <property type="entry name" value="PERIPLASMIC BINDING COMPONENT OF ABC TRANSPORTER"/>
    <property type="match status" value="1"/>
</dbReference>
<feature type="domain" description="Transcriptional regulator SgrR N-terminal HTH" evidence="3">
    <location>
        <begin position="17"/>
        <end position="99"/>
    </location>
</feature>
<dbReference type="InterPro" id="IPR039424">
    <property type="entry name" value="SBP_5"/>
</dbReference>
<dbReference type="Pfam" id="PF00496">
    <property type="entry name" value="SBP_bac_5"/>
    <property type="match status" value="1"/>
</dbReference>
<feature type="domain" description="Solute-binding protein family 5" evidence="2">
    <location>
        <begin position="176"/>
        <end position="323"/>
    </location>
</feature>
<sequence length="596" mass="69737">MNTLEHYVNMRLAFIHVHDNQEILTTAAILAEKMSCTIRNANLIMKKMIENEWISWTPQKGRGRQSTLIFHLSLLEASRTHVSRLINEKKLEEAYTFCTWSELPPSVKGVLLNLLQNQFGFHSSSEFSRRVDVLKIPNDEKIHTLDPAKIAIVHEAHIVTQIFDTLIKYDKKSNYFQPGLAFAWEEKSSGREWTFYLRKGVPFHHGKTLTAEDVQYTFNRLRFDENLPTKGLFDIIKEVEMIDEVTVHFILKETSYFFLDLISSFYASIIPKDVKVDELHPVGTGPFQIGKHDENILTLEAFTNHFLGRPFLDRIEMWYVPKSYINKLEDEGMEHEKTTFKELGSYFFVFNFNKEGIHHNHYLRLAIQNLLDQQQLVSELGFPRRMVATSFLVAKSEGSTPVTNSMERAREYLKLSGYNGETIKLGTFDFDEAMEDTNWLKERCRSIGLNLEIISIPLSNIYEKTQMSTCDLFYSGETFEENELLSYYILYKSENSVLRFSLNDSLRDKLDCLLSTVHTKPTIAERMDYIQHIEEWFIKEAMVIFTYHTYEEQNYHKSLKGIEVTGYGMPDFRRLWVKRSQEDSKNELVSYSIFIP</sequence>
<keyword evidence="1" id="KW-0238">DNA-binding</keyword>
<evidence type="ECO:0000256" key="1">
    <source>
        <dbReference type="ARBA" id="ARBA00023125"/>
    </source>
</evidence>
<evidence type="ECO:0000313" key="4">
    <source>
        <dbReference type="EMBL" id="MDZ5473594.1"/>
    </source>
</evidence>
<evidence type="ECO:0000259" key="3">
    <source>
        <dbReference type="Pfam" id="PF12793"/>
    </source>
</evidence>
<protein>
    <submittedName>
        <fullName evidence="4">ABC transporter substrate-binding protein</fullName>
    </submittedName>
</protein>
<proteinExistence type="predicted"/>
<evidence type="ECO:0000259" key="2">
    <source>
        <dbReference type="Pfam" id="PF00496"/>
    </source>
</evidence>
<dbReference type="InterPro" id="IPR025370">
    <property type="entry name" value="SgrR_HTH_N"/>
</dbReference>
<comment type="caution">
    <text evidence="4">The sequence shown here is derived from an EMBL/GenBank/DDBJ whole genome shotgun (WGS) entry which is preliminary data.</text>
</comment>
<reference evidence="4 5" key="1">
    <citation type="submission" date="2023-11" db="EMBL/GenBank/DDBJ databases">
        <title>Bacillus jintuensis, isolated from a mudflat on the Beibu Gulf coast.</title>
        <authorList>
            <person name="Li M."/>
        </authorList>
    </citation>
    <scope>NUCLEOTIDE SEQUENCE [LARGE SCALE GENOMIC DNA]</scope>
    <source>
        <strain evidence="4 5">31A1R</strain>
    </source>
</reference>
<dbReference type="Gene3D" id="3.10.105.10">
    <property type="entry name" value="Dipeptide-binding Protein, Domain 3"/>
    <property type="match status" value="1"/>
</dbReference>
<dbReference type="Pfam" id="PF12793">
    <property type="entry name" value="SgrR_N"/>
    <property type="match status" value="1"/>
</dbReference>
<evidence type="ECO:0000313" key="5">
    <source>
        <dbReference type="Proteomes" id="UP001290455"/>
    </source>
</evidence>
<dbReference type="EMBL" id="JAXOFX010000014">
    <property type="protein sequence ID" value="MDZ5473594.1"/>
    <property type="molecule type" value="Genomic_DNA"/>
</dbReference>
<dbReference type="SUPFAM" id="SSF53850">
    <property type="entry name" value="Periplasmic binding protein-like II"/>
    <property type="match status" value="1"/>
</dbReference>
<dbReference type="Gene3D" id="3.40.190.10">
    <property type="entry name" value="Periplasmic binding protein-like II"/>
    <property type="match status" value="1"/>
</dbReference>
<keyword evidence="5" id="KW-1185">Reference proteome</keyword>
<organism evidence="4 5">
    <name type="scientific">Robertmurraya mangrovi</name>
    <dbReference type="NCBI Taxonomy" id="3098077"/>
    <lineage>
        <taxon>Bacteria</taxon>
        <taxon>Bacillati</taxon>
        <taxon>Bacillota</taxon>
        <taxon>Bacilli</taxon>
        <taxon>Bacillales</taxon>
        <taxon>Bacillaceae</taxon>
        <taxon>Robertmurraya</taxon>
    </lineage>
</organism>